<name>A0A239DFE6_9BACT</name>
<feature type="transmembrane region" description="Helical" evidence="1">
    <location>
        <begin position="237"/>
        <end position="255"/>
    </location>
</feature>
<reference evidence="2 3" key="1">
    <citation type="submission" date="2017-06" db="EMBL/GenBank/DDBJ databases">
        <authorList>
            <person name="Kim H.J."/>
            <person name="Triplett B.A."/>
        </authorList>
    </citation>
    <scope>NUCLEOTIDE SEQUENCE [LARGE SCALE GENOMIC DNA]</scope>
    <source>
        <strain evidence="2 3">DSM 18704</strain>
    </source>
</reference>
<feature type="transmembrane region" description="Helical" evidence="1">
    <location>
        <begin position="286"/>
        <end position="307"/>
    </location>
</feature>
<dbReference type="EMBL" id="FZOU01000001">
    <property type="protein sequence ID" value="SNS30554.1"/>
    <property type="molecule type" value="Genomic_DNA"/>
</dbReference>
<accession>A0A239DFE6</accession>
<keyword evidence="3" id="KW-1185">Reference proteome</keyword>
<keyword evidence="1" id="KW-0812">Transmembrane</keyword>
<dbReference type="Proteomes" id="UP000198356">
    <property type="component" value="Unassembled WGS sequence"/>
</dbReference>
<sequence length="314" mass="35171">MTILARLELWKEQGAITTEEQAHLAGLSRGEPVSLSLELNTLLYAGMLAFVAGLGWTISTWSRQLGDVLVLTILSLLLASSFWYSFSRAAAWTRAESTAPTPIFDYVLYLGCLVWCLELAYLENRLHVLAGQWDLYLLITALVFFFLAYRFDNRFVLSLALSSLAGWFGLKISHWPDSPSEAYRPYALLYCLSVGGAGALLQRFKLKPHFLNTYLNVAANVLFWTILAGVFDSQDHGLWLFGLLIACAASLAWGLGRRQFAFVAYAAVYGYVGLSWLLLHDARDETFILGYFVLTAIAMVVTLVQIARHFGRQR</sequence>
<feature type="transmembrane region" description="Helical" evidence="1">
    <location>
        <begin position="183"/>
        <end position="201"/>
    </location>
</feature>
<evidence type="ECO:0008006" key="4">
    <source>
        <dbReference type="Google" id="ProtNLM"/>
    </source>
</evidence>
<feature type="transmembrane region" description="Helical" evidence="1">
    <location>
        <begin position="68"/>
        <end position="86"/>
    </location>
</feature>
<proteinExistence type="predicted"/>
<dbReference type="AlphaFoldDB" id="A0A239DFE6"/>
<feature type="transmembrane region" description="Helical" evidence="1">
    <location>
        <begin position="213"/>
        <end position="231"/>
    </location>
</feature>
<keyword evidence="1" id="KW-0472">Membrane</keyword>
<keyword evidence="1" id="KW-1133">Transmembrane helix</keyword>
<evidence type="ECO:0000313" key="2">
    <source>
        <dbReference type="EMBL" id="SNS30554.1"/>
    </source>
</evidence>
<gene>
    <name evidence="2" type="ORF">SAMN05421770_101421</name>
</gene>
<feature type="transmembrane region" description="Helical" evidence="1">
    <location>
        <begin position="106"/>
        <end position="122"/>
    </location>
</feature>
<feature type="transmembrane region" description="Helical" evidence="1">
    <location>
        <begin position="42"/>
        <end position="61"/>
    </location>
</feature>
<evidence type="ECO:0000256" key="1">
    <source>
        <dbReference type="SAM" id="Phobius"/>
    </source>
</evidence>
<protein>
    <recommendedName>
        <fullName evidence="4">DUF2157 domain-containing protein</fullName>
    </recommendedName>
</protein>
<evidence type="ECO:0000313" key="3">
    <source>
        <dbReference type="Proteomes" id="UP000198356"/>
    </source>
</evidence>
<feature type="transmembrane region" description="Helical" evidence="1">
    <location>
        <begin position="134"/>
        <end position="151"/>
    </location>
</feature>
<feature type="transmembrane region" description="Helical" evidence="1">
    <location>
        <begin position="262"/>
        <end position="280"/>
    </location>
</feature>
<dbReference type="OrthoDB" id="111059at2"/>
<organism evidence="2 3">
    <name type="scientific">Granulicella rosea</name>
    <dbReference type="NCBI Taxonomy" id="474952"/>
    <lineage>
        <taxon>Bacteria</taxon>
        <taxon>Pseudomonadati</taxon>
        <taxon>Acidobacteriota</taxon>
        <taxon>Terriglobia</taxon>
        <taxon>Terriglobales</taxon>
        <taxon>Acidobacteriaceae</taxon>
        <taxon>Granulicella</taxon>
    </lineage>
</organism>
<dbReference type="RefSeq" id="WP_089406719.1">
    <property type="nucleotide sequence ID" value="NZ_FZOU01000001.1"/>
</dbReference>